<keyword evidence="3" id="KW-1185">Reference proteome</keyword>
<gene>
    <name evidence="2" type="ORF">D5R40_00115</name>
</gene>
<accession>A0A3N6PLW5</accession>
<dbReference type="AlphaFoldDB" id="A0A3N6PLW5"/>
<reference evidence="2 3" key="1">
    <citation type="journal article" date="2018" name="ACS Chem. Biol.">
        <title>Ketoreductase domain dysfunction expands chemodiversity: malyngamide biosynthesis in the cyanobacterium Okeania hirsuta.</title>
        <authorList>
            <person name="Moss N.A."/>
            <person name="Leao T."/>
            <person name="Rankin M."/>
            <person name="McCullough T.M."/>
            <person name="Qu P."/>
            <person name="Korobeynikov A."/>
            <person name="Smith J.L."/>
            <person name="Gerwick L."/>
            <person name="Gerwick W.H."/>
        </authorList>
    </citation>
    <scope>NUCLEOTIDE SEQUENCE [LARGE SCALE GENOMIC DNA]</scope>
    <source>
        <strain evidence="2 3">PAB10Feb10-1</strain>
    </source>
</reference>
<sequence>MIPKKNAEIIELVYKQEIETEPLTQTRIAAIDLGLNNLATLSTNLPNHQPKIYNCRGLKAVNQYAKKLTRRSKKLYSNINN</sequence>
<dbReference type="Pfam" id="PF01385">
    <property type="entry name" value="OrfB_IS605"/>
    <property type="match status" value="1"/>
</dbReference>
<evidence type="ECO:0000259" key="1">
    <source>
        <dbReference type="Pfam" id="PF01385"/>
    </source>
</evidence>
<evidence type="ECO:0000313" key="3">
    <source>
        <dbReference type="Proteomes" id="UP000269154"/>
    </source>
</evidence>
<dbReference type="InterPro" id="IPR001959">
    <property type="entry name" value="Transposase"/>
</dbReference>
<evidence type="ECO:0000313" key="2">
    <source>
        <dbReference type="EMBL" id="RQH57638.1"/>
    </source>
</evidence>
<proteinExistence type="predicted"/>
<name>A0A3N6PLW5_9CYAN</name>
<protein>
    <recommendedName>
        <fullName evidence="1">Probable transposase IS891/IS1136/IS1341 domain-containing protein</fullName>
    </recommendedName>
</protein>
<dbReference type="RefSeq" id="WP_124143299.1">
    <property type="nucleotide sequence ID" value="NZ_CAWOKI010000331.1"/>
</dbReference>
<organism evidence="2 3">
    <name type="scientific">Okeania hirsuta</name>
    <dbReference type="NCBI Taxonomy" id="1458930"/>
    <lineage>
        <taxon>Bacteria</taxon>
        <taxon>Bacillati</taxon>
        <taxon>Cyanobacteriota</taxon>
        <taxon>Cyanophyceae</taxon>
        <taxon>Oscillatoriophycideae</taxon>
        <taxon>Oscillatoriales</taxon>
        <taxon>Microcoleaceae</taxon>
        <taxon>Okeania</taxon>
    </lineage>
</organism>
<dbReference type="Proteomes" id="UP000269154">
    <property type="component" value="Unassembled WGS sequence"/>
</dbReference>
<dbReference type="EMBL" id="RCBY01000001">
    <property type="protein sequence ID" value="RQH57638.1"/>
    <property type="molecule type" value="Genomic_DNA"/>
</dbReference>
<comment type="caution">
    <text evidence="2">The sequence shown here is derived from an EMBL/GenBank/DDBJ whole genome shotgun (WGS) entry which is preliminary data.</text>
</comment>
<feature type="domain" description="Probable transposase IS891/IS1136/IS1341" evidence="1">
    <location>
        <begin position="13"/>
        <end position="76"/>
    </location>
</feature>